<gene>
    <name evidence="10" type="ordered locus">Veis_4187</name>
</gene>
<feature type="domain" description="Biotin carboxylation" evidence="9">
    <location>
        <begin position="2"/>
        <end position="444"/>
    </location>
</feature>
<keyword evidence="2" id="KW-0436">Ligase</keyword>
<evidence type="ECO:0000256" key="6">
    <source>
        <dbReference type="PROSITE-ProRule" id="PRU00409"/>
    </source>
</evidence>
<dbReference type="SUPFAM" id="SSF52440">
    <property type="entry name" value="PreATP-grasp domain"/>
    <property type="match status" value="1"/>
</dbReference>
<dbReference type="OrthoDB" id="9803706at2"/>
<dbReference type="InterPro" id="IPR005479">
    <property type="entry name" value="CPAse_ATP-bd"/>
</dbReference>
<dbReference type="PROSITE" id="PS50968">
    <property type="entry name" value="BIOTINYL_LIPOYL"/>
    <property type="match status" value="1"/>
</dbReference>
<evidence type="ECO:0000259" key="8">
    <source>
        <dbReference type="PROSITE" id="PS50975"/>
    </source>
</evidence>
<keyword evidence="4 6" id="KW-0067">ATP-binding</keyword>
<evidence type="ECO:0000256" key="5">
    <source>
        <dbReference type="ARBA" id="ARBA00023267"/>
    </source>
</evidence>
<keyword evidence="5" id="KW-0092">Biotin</keyword>
<keyword evidence="11" id="KW-1185">Reference proteome</keyword>
<name>A1WQI5_VEREI</name>
<dbReference type="EMBL" id="CP000542">
    <property type="protein sequence ID" value="ABM59892.1"/>
    <property type="molecule type" value="Genomic_DNA"/>
</dbReference>
<evidence type="ECO:0000313" key="10">
    <source>
        <dbReference type="EMBL" id="ABM59892.1"/>
    </source>
</evidence>
<dbReference type="KEGG" id="vei:Veis_4187"/>
<dbReference type="CDD" id="cd06850">
    <property type="entry name" value="biotinyl_domain"/>
    <property type="match status" value="1"/>
</dbReference>
<evidence type="ECO:0000256" key="1">
    <source>
        <dbReference type="ARBA" id="ARBA00001953"/>
    </source>
</evidence>
<dbReference type="PANTHER" id="PTHR18866">
    <property type="entry name" value="CARBOXYLASE:PYRUVATE/ACETYL-COA/PROPIONYL-COA CARBOXYLASE"/>
    <property type="match status" value="1"/>
</dbReference>
<dbReference type="Pfam" id="PF02785">
    <property type="entry name" value="Biotin_carb_C"/>
    <property type="match status" value="1"/>
</dbReference>
<dbReference type="InterPro" id="IPR000089">
    <property type="entry name" value="Biotin_lipoyl"/>
</dbReference>
<protein>
    <submittedName>
        <fullName evidence="10">Carbamoyl-phosphate synthase L chain, ATP-binding</fullName>
    </submittedName>
</protein>
<dbReference type="PROSITE" id="PS50979">
    <property type="entry name" value="BC"/>
    <property type="match status" value="1"/>
</dbReference>
<dbReference type="InterPro" id="IPR011053">
    <property type="entry name" value="Single_hybrid_motif"/>
</dbReference>
<dbReference type="PROSITE" id="PS50975">
    <property type="entry name" value="ATP_GRASP"/>
    <property type="match status" value="1"/>
</dbReference>
<dbReference type="SUPFAM" id="SSF51230">
    <property type="entry name" value="Single hybrid motif"/>
    <property type="match status" value="1"/>
</dbReference>
<evidence type="ECO:0000259" key="7">
    <source>
        <dbReference type="PROSITE" id="PS50968"/>
    </source>
</evidence>
<dbReference type="InterPro" id="IPR050856">
    <property type="entry name" value="Biotin_carboxylase_complex"/>
</dbReference>
<dbReference type="eggNOG" id="COG4770">
    <property type="taxonomic scope" value="Bacteria"/>
</dbReference>
<organism evidence="10 11">
    <name type="scientific">Verminephrobacter eiseniae (strain EF01-2)</name>
    <dbReference type="NCBI Taxonomy" id="391735"/>
    <lineage>
        <taxon>Bacteria</taxon>
        <taxon>Pseudomonadati</taxon>
        <taxon>Pseudomonadota</taxon>
        <taxon>Betaproteobacteria</taxon>
        <taxon>Burkholderiales</taxon>
        <taxon>Comamonadaceae</taxon>
        <taxon>Verminephrobacter</taxon>
    </lineage>
</organism>
<feature type="domain" description="ATP-grasp" evidence="8">
    <location>
        <begin position="121"/>
        <end position="317"/>
    </location>
</feature>
<dbReference type="Gene3D" id="2.40.50.100">
    <property type="match status" value="1"/>
</dbReference>
<dbReference type="SMART" id="SM00878">
    <property type="entry name" value="Biotin_carb_C"/>
    <property type="match status" value="1"/>
</dbReference>
<dbReference type="FunFam" id="3.30.1490.20:FF:000003">
    <property type="entry name" value="acetyl-CoA carboxylase isoform X1"/>
    <property type="match status" value="1"/>
</dbReference>
<dbReference type="GO" id="GO:0046872">
    <property type="term" value="F:metal ion binding"/>
    <property type="evidence" value="ECO:0007669"/>
    <property type="project" value="InterPro"/>
</dbReference>
<dbReference type="Gene3D" id="3.30.470.20">
    <property type="entry name" value="ATP-grasp fold, B domain"/>
    <property type="match status" value="1"/>
</dbReference>
<dbReference type="PROSITE" id="PS00866">
    <property type="entry name" value="CPSASE_1"/>
    <property type="match status" value="1"/>
</dbReference>
<dbReference type="SUPFAM" id="SSF56059">
    <property type="entry name" value="Glutathione synthetase ATP-binding domain-like"/>
    <property type="match status" value="1"/>
</dbReference>
<sequence>MRFDTLLIANRGEIALRVMRTARRMGLRTVAVYSDADAASLHVREADLAVRLGPAEANASYRNIEAILDACRRTGAQAVHPGYGFLSENAAFAQAVADAGLVFVGPSARVIDLMGNKAQAKAAMREAGVPTVPGAPASGSDAQVLEAVRRVGYPVILKAAAGGGGRGMRVVHEESALPELLRQARSEAASAFGSDEIIIERAIERARHIEIQVLCDEHGHQLHLGERDCSTQRRFQKVIEEAPSPAVDASLRHEMGEIARKACAAIGYTGVGTLEFLLGADRSFYFMEMNTRLQVEHGVTELITGLDLVDQQLRVAQGEPLGFAQDDVRFQGHAIELRVCAEDPAAGFMPQVGRVDRWRAAPDVRTDTALESGTAVSPYYDSMVAKVLAVAPSRDECLGKLVRACERTVLLGVRSNLGFLSRCLQHPMFRAGEATTGFLGQEDLHGAHWQAQPSAHAETVAALVLGGMTAAPNAAEARLCPTAELWLVPSFDTASATRCGPGGEARRVSIAHRADGSLNVGVHAAAATSDDAQAPRHVDSLHIADGEIGCAVDGLYRRLAFFSPDADSVWVQDGADAHRYQRVTRFGSGNSDGAQDLVSRHGSDVVGCAQPSERSARRIAQPIPGVLASDATPRCASMASADRQMIGDATLGVRAPMSGRVIALPVKSGGRVEANQPLVVMESMKMEMPLCAPGAGVVGQILVEVGSQLSAGQVLMELVAE</sequence>
<dbReference type="STRING" id="391735.Veis_4187"/>
<dbReference type="AlphaFoldDB" id="A1WQI5"/>
<dbReference type="PROSITE" id="PS00867">
    <property type="entry name" value="CPSASE_2"/>
    <property type="match status" value="1"/>
</dbReference>
<dbReference type="Pfam" id="PF00289">
    <property type="entry name" value="Biotin_carb_N"/>
    <property type="match status" value="1"/>
</dbReference>
<dbReference type="GO" id="GO:0005524">
    <property type="term" value="F:ATP binding"/>
    <property type="evidence" value="ECO:0007669"/>
    <property type="project" value="UniProtKB-UniRule"/>
</dbReference>
<feature type="domain" description="Lipoyl-binding" evidence="7">
    <location>
        <begin position="643"/>
        <end position="719"/>
    </location>
</feature>
<dbReference type="InterPro" id="IPR005482">
    <property type="entry name" value="Biotin_COase_C"/>
</dbReference>
<reference evidence="11" key="1">
    <citation type="submission" date="2006-12" db="EMBL/GenBank/DDBJ databases">
        <title>Complete sequence of chromosome 1 of Verminephrobacter eiseniae EF01-2.</title>
        <authorList>
            <person name="Copeland A."/>
            <person name="Lucas S."/>
            <person name="Lapidus A."/>
            <person name="Barry K."/>
            <person name="Detter J.C."/>
            <person name="Glavina del Rio T."/>
            <person name="Dalin E."/>
            <person name="Tice H."/>
            <person name="Pitluck S."/>
            <person name="Chertkov O."/>
            <person name="Brettin T."/>
            <person name="Bruce D."/>
            <person name="Han C."/>
            <person name="Tapia R."/>
            <person name="Gilna P."/>
            <person name="Schmutz J."/>
            <person name="Larimer F."/>
            <person name="Land M."/>
            <person name="Hauser L."/>
            <person name="Kyrpides N."/>
            <person name="Kim E."/>
            <person name="Stahl D."/>
            <person name="Richardson P."/>
        </authorList>
    </citation>
    <scope>NUCLEOTIDE SEQUENCE [LARGE SCALE GENOMIC DNA]</scope>
    <source>
        <strain evidence="11">EF01-2</strain>
    </source>
</reference>
<keyword evidence="3 6" id="KW-0547">Nucleotide-binding</keyword>
<dbReference type="Proteomes" id="UP000000374">
    <property type="component" value="Chromosome"/>
</dbReference>
<evidence type="ECO:0000313" key="11">
    <source>
        <dbReference type="Proteomes" id="UP000000374"/>
    </source>
</evidence>
<dbReference type="InterPro" id="IPR011764">
    <property type="entry name" value="Biotin_carboxylation_dom"/>
</dbReference>
<dbReference type="InterPro" id="IPR011054">
    <property type="entry name" value="Rudment_hybrid_motif"/>
</dbReference>
<evidence type="ECO:0000256" key="2">
    <source>
        <dbReference type="ARBA" id="ARBA00022598"/>
    </source>
</evidence>
<dbReference type="GO" id="GO:0016874">
    <property type="term" value="F:ligase activity"/>
    <property type="evidence" value="ECO:0007669"/>
    <property type="project" value="UniProtKB-KW"/>
</dbReference>
<accession>A1WQI5</accession>
<dbReference type="GeneID" id="76462520"/>
<dbReference type="PANTHER" id="PTHR18866:SF33">
    <property type="entry name" value="METHYLCROTONOYL-COA CARBOXYLASE SUBUNIT ALPHA, MITOCHONDRIAL-RELATED"/>
    <property type="match status" value="1"/>
</dbReference>
<dbReference type="InterPro" id="IPR016185">
    <property type="entry name" value="PreATP-grasp_dom_sf"/>
</dbReference>
<dbReference type="HOGENOM" id="CLU_000395_3_1_4"/>
<dbReference type="FunFam" id="3.40.50.20:FF:000010">
    <property type="entry name" value="Propionyl-CoA carboxylase subunit alpha"/>
    <property type="match status" value="1"/>
</dbReference>
<dbReference type="InterPro" id="IPR005481">
    <property type="entry name" value="BC-like_N"/>
</dbReference>
<dbReference type="InterPro" id="IPR011761">
    <property type="entry name" value="ATP-grasp"/>
</dbReference>
<dbReference type="RefSeq" id="WP_011811879.1">
    <property type="nucleotide sequence ID" value="NC_008786.1"/>
</dbReference>
<dbReference type="Pfam" id="PF02786">
    <property type="entry name" value="CPSase_L_D2"/>
    <property type="match status" value="1"/>
</dbReference>
<comment type="cofactor">
    <cofactor evidence="1">
        <name>biotin</name>
        <dbReference type="ChEBI" id="CHEBI:57586"/>
    </cofactor>
</comment>
<dbReference type="SUPFAM" id="SSF51246">
    <property type="entry name" value="Rudiment single hybrid motif"/>
    <property type="match status" value="1"/>
</dbReference>
<proteinExistence type="predicted"/>
<evidence type="ECO:0000259" key="9">
    <source>
        <dbReference type="PROSITE" id="PS50979"/>
    </source>
</evidence>
<dbReference type="Pfam" id="PF00364">
    <property type="entry name" value="Biotin_lipoyl"/>
    <property type="match status" value="1"/>
</dbReference>
<evidence type="ECO:0000256" key="4">
    <source>
        <dbReference type="ARBA" id="ARBA00022840"/>
    </source>
</evidence>
<evidence type="ECO:0000256" key="3">
    <source>
        <dbReference type="ARBA" id="ARBA00022741"/>
    </source>
</evidence>